<evidence type="ECO:0000256" key="4">
    <source>
        <dbReference type="ARBA" id="ARBA00022631"/>
    </source>
</evidence>
<dbReference type="PANTHER" id="PTHR43466:SF1">
    <property type="entry name" value="2-OXO-4-HYDROXY-4-CARBOXY-5-UREIDOIMIDAZOLINE DECARBOXYLASE-RELATED"/>
    <property type="match status" value="1"/>
</dbReference>
<comment type="caution">
    <text evidence="8">The sequence shown here is derived from an EMBL/GenBank/DDBJ whole genome shotgun (WGS) entry which is preliminary data.</text>
</comment>
<keyword evidence="9" id="KW-1185">Reference proteome</keyword>
<organism evidence="8 9">
    <name type="scientific">Amycolatopsis pigmentata</name>
    <dbReference type="NCBI Taxonomy" id="450801"/>
    <lineage>
        <taxon>Bacteria</taxon>
        <taxon>Bacillati</taxon>
        <taxon>Actinomycetota</taxon>
        <taxon>Actinomycetes</taxon>
        <taxon>Pseudonocardiales</taxon>
        <taxon>Pseudonocardiaceae</taxon>
        <taxon>Amycolatopsis</taxon>
    </lineage>
</organism>
<keyword evidence="4" id="KW-0659">Purine metabolism</keyword>
<gene>
    <name evidence="8" type="ORF">ACFSXZ_33755</name>
</gene>
<dbReference type="InterPro" id="IPR036778">
    <property type="entry name" value="OHCU_decarboxylase_sf"/>
</dbReference>
<protein>
    <recommendedName>
        <fullName evidence="3">2-oxo-4-hydroxy-4-carboxy-5-ureidoimidazoline decarboxylase</fullName>
        <ecNumber evidence="3">4.1.1.97</ecNumber>
    </recommendedName>
</protein>
<comment type="pathway">
    <text evidence="2">Purine metabolism; urate degradation; (S)-allantoin from urate: step 3/3.</text>
</comment>
<dbReference type="InterPro" id="IPR018020">
    <property type="entry name" value="OHCU_decarboxylase"/>
</dbReference>
<accession>A0ABW5G6H8</accession>
<evidence type="ECO:0000256" key="6">
    <source>
        <dbReference type="ARBA" id="ARBA00023239"/>
    </source>
</evidence>
<evidence type="ECO:0000313" key="8">
    <source>
        <dbReference type="EMBL" id="MFD2421307.1"/>
    </source>
</evidence>
<name>A0ABW5G6H8_9PSEU</name>
<proteinExistence type="predicted"/>
<sequence length="183" mass="19911">MVTDDRAVPLDLAAFNHATPEEVRPVLAACLAVPRWVDAVLAGRPYPDREALFTSARFHLGAQPPDPHWGQAPRPPEKARLTPPEIRRAVAAHPRIGERTTGASAAEQSGVDSAAAERFRVANAEYERRFGHVYLVCASGRDGDELLADLTSRLDHDPETELEVAGRELAKIALLRLAKAVTT</sequence>
<dbReference type="Proteomes" id="UP001597417">
    <property type="component" value="Unassembled WGS sequence"/>
</dbReference>
<evidence type="ECO:0000256" key="2">
    <source>
        <dbReference type="ARBA" id="ARBA00004754"/>
    </source>
</evidence>
<evidence type="ECO:0000256" key="1">
    <source>
        <dbReference type="ARBA" id="ARBA00001163"/>
    </source>
</evidence>
<keyword evidence="6" id="KW-0456">Lyase</keyword>
<evidence type="ECO:0000256" key="5">
    <source>
        <dbReference type="ARBA" id="ARBA00022793"/>
    </source>
</evidence>
<dbReference type="RefSeq" id="WP_378269803.1">
    <property type="nucleotide sequence ID" value="NZ_JBHUKR010000021.1"/>
</dbReference>
<dbReference type="SUPFAM" id="SSF158694">
    <property type="entry name" value="UraD-Like"/>
    <property type="match status" value="1"/>
</dbReference>
<dbReference type="Pfam" id="PF09349">
    <property type="entry name" value="OHCU_decarbox"/>
    <property type="match status" value="1"/>
</dbReference>
<keyword evidence="5" id="KW-0210">Decarboxylase</keyword>
<reference evidence="9" key="1">
    <citation type="journal article" date="2019" name="Int. J. Syst. Evol. Microbiol.">
        <title>The Global Catalogue of Microorganisms (GCM) 10K type strain sequencing project: providing services to taxonomists for standard genome sequencing and annotation.</title>
        <authorList>
            <consortium name="The Broad Institute Genomics Platform"/>
            <consortium name="The Broad Institute Genome Sequencing Center for Infectious Disease"/>
            <person name="Wu L."/>
            <person name="Ma J."/>
        </authorList>
    </citation>
    <scope>NUCLEOTIDE SEQUENCE [LARGE SCALE GENOMIC DNA]</scope>
    <source>
        <strain evidence="9">CGMCC 4.7645</strain>
    </source>
</reference>
<evidence type="ECO:0000256" key="3">
    <source>
        <dbReference type="ARBA" id="ARBA00012257"/>
    </source>
</evidence>
<dbReference type="PANTHER" id="PTHR43466">
    <property type="entry name" value="2-OXO-4-HYDROXY-4-CARBOXY-5-UREIDOIMIDAZOLINE DECARBOXYLASE-RELATED"/>
    <property type="match status" value="1"/>
</dbReference>
<comment type="catalytic activity">
    <reaction evidence="1">
        <text>5-hydroxy-2-oxo-4-ureido-2,5-dihydro-1H-imidazole-5-carboxylate + H(+) = (S)-allantoin + CO2</text>
        <dbReference type="Rhea" id="RHEA:26301"/>
        <dbReference type="ChEBI" id="CHEBI:15378"/>
        <dbReference type="ChEBI" id="CHEBI:15678"/>
        <dbReference type="ChEBI" id="CHEBI:16526"/>
        <dbReference type="ChEBI" id="CHEBI:58639"/>
        <dbReference type="EC" id="4.1.1.97"/>
    </reaction>
</comment>
<dbReference type="EC" id="4.1.1.97" evidence="3"/>
<dbReference type="Gene3D" id="1.10.3330.10">
    <property type="entry name" value="Oxo-4-hydroxy-4-carboxy-5-ureidoimidazoline decarboxylase"/>
    <property type="match status" value="1"/>
</dbReference>
<feature type="domain" description="Oxo-4-hydroxy-4-carboxy-5-ureidoimidazoline decarboxylase" evidence="7">
    <location>
        <begin position="16"/>
        <end position="178"/>
    </location>
</feature>
<dbReference type="EMBL" id="JBHUKR010000021">
    <property type="protein sequence ID" value="MFD2421307.1"/>
    <property type="molecule type" value="Genomic_DNA"/>
</dbReference>
<evidence type="ECO:0000259" key="7">
    <source>
        <dbReference type="Pfam" id="PF09349"/>
    </source>
</evidence>
<evidence type="ECO:0000313" key="9">
    <source>
        <dbReference type="Proteomes" id="UP001597417"/>
    </source>
</evidence>